<dbReference type="EMBL" id="BAABBO010000014">
    <property type="protein sequence ID" value="GAA3972256.1"/>
    <property type="molecule type" value="Genomic_DNA"/>
</dbReference>
<proteinExistence type="predicted"/>
<dbReference type="Pfam" id="PF01381">
    <property type="entry name" value="HTH_3"/>
    <property type="match status" value="1"/>
</dbReference>
<feature type="domain" description="HTH cro/C1-type" evidence="1">
    <location>
        <begin position="33"/>
        <end position="86"/>
    </location>
</feature>
<dbReference type="InterPro" id="IPR001387">
    <property type="entry name" value="Cro/C1-type_HTH"/>
</dbReference>
<protein>
    <submittedName>
        <fullName evidence="2">XRE family transcriptional regulator</fullName>
    </submittedName>
</protein>
<dbReference type="Proteomes" id="UP001501337">
    <property type="component" value="Unassembled WGS sequence"/>
</dbReference>
<dbReference type="SMART" id="SM00530">
    <property type="entry name" value="HTH_XRE"/>
    <property type="match status" value="1"/>
</dbReference>
<evidence type="ECO:0000313" key="2">
    <source>
        <dbReference type="EMBL" id="GAA3972256.1"/>
    </source>
</evidence>
<accession>A0ABP7PWP2</accession>
<reference evidence="3" key="1">
    <citation type="journal article" date="2019" name="Int. J. Syst. Evol. Microbiol.">
        <title>The Global Catalogue of Microorganisms (GCM) 10K type strain sequencing project: providing services to taxonomists for standard genome sequencing and annotation.</title>
        <authorList>
            <consortium name="The Broad Institute Genomics Platform"/>
            <consortium name="The Broad Institute Genome Sequencing Center for Infectious Disease"/>
            <person name="Wu L."/>
            <person name="Ma J."/>
        </authorList>
    </citation>
    <scope>NUCLEOTIDE SEQUENCE [LARGE SCALE GENOMIC DNA]</scope>
    <source>
        <strain evidence="3">JCM 17555</strain>
    </source>
</reference>
<dbReference type="RefSeq" id="WP_344808203.1">
    <property type="nucleotide sequence ID" value="NZ_BAABBO010000014.1"/>
</dbReference>
<sequence>MTRTLDQMLAAEDGSIVESARAKAHAIVMGIHLAELRSLVNKTQADLAQALGVKQPSIAGMEKAGQNLKLITLKRYVEAAGCKARLEIELPDGRHHGFPL</sequence>
<evidence type="ECO:0000313" key="3">
    <source>
        <dbReference type="Proteomes" id="UP001501337"/>
    </source>
</evidence>
<dbReference type="SUPFAM" id="SSF47413">
    <property type="entry name" value="lambda repressor-like DNA-binding domains"/>
    <property type="match status" value="1"/>
</dbReference>
<evidence type="ECO:0000259" key="1">
    <source>
        <dbReference type="PROSITE" id="PS50943"/>
    </source>
</evidence>
<name>A0ABP7PWP2_9GAMM</name>
<dbReference type="Gene3D" id="1.10.260.40">
    <property type="entry name" value="lambda repressor-like DNA-binding domains"/>
    <property type="match status" value="1"/>
</dbReference>
<dbReference type="InterPro" id="IPR010982">
    <property type="entry name" value="Lambda_DNA-bd_dom_sf"/>
</dbReference>
<gene>
    <name evidence="2" type="ORF">GCM10022278_32020</name>
</gene>
<organism evidence="2 3">
    <name type="scientific">Allohahella marinimesophila</name>
    <dbReference type="NCBI Taxonomy" id="1054972"/>
    <lineage>
        <taxon>Bacteria</taxon>
        <taxon>Pseudomonadati</taxon>
        <taxon>Pseudomonadota</taxon>
        <taxon>Gammaproteobacteria</taxon>
        <taxon>Oceanospirillales</taxon>
        <taxon>Hahellaceae</taxon>
        <taxon>Allohahella</taxon>
    </lineage>
</organism>
<keyword evidence="3" id="KW-1185">Reference proteome</keyword>
<dbReference type="CDD" id="cd00093">
    <property type="entry name" value="HTH_XRE"/>
    <property type="match status" value="1"/>
</dbReference>
<comment type="caution">
    <text evidence="2">The sequence shown here is derived from an EMBL/GenBank/DDBJ whole genome shotgun (WGS) entry which is preliminary data.</text>
</comment>
<dbReference type="PROSITE" id="PS50943">
    <property type="entry name" value="HTH_CROC1"/>
    <property type="match status" value="1"/>
</dbReference>